<dbReference type="UniPathway" id="UPA00241">
    <property type="reaction ID" value="UER00353"/>
</dbReference>
<feature type="domain" description="DNA/pantothenate metabolism flavoprotein C-terminal" evidence="6">
    <location>
        <begin position="186"/>
        <end position="394"/>
    </location>
</feature>
<protein>
    <recommendedName>
        <fullName evidence="3">Coenzyme A biosynthesis bifunctional protein CoaBC</fullName>
    </recommendedName>
    <alternativeName>
        <fullName evidence="3">DNA/pantothenate metabolism flavoprotein</fullName>
    </alternativeName>
    <alternativeName>
        <fullName evidence="3">Phosphopantothenoylcysteine synthetase/decarboxylase</fullName>
        <shortName evidence="3">PPCS-PPCDC</shortName>
    </alternativeName>
    <domain>
        <recommendedName>
            <fullName evidence="3">Phosphopantothenoylcysteine decarboxylase</fullName>
            <shortName evidence="3">PPC decarboxylase</shortName>
            <shortName evidence="3">PPC-DC</shortName>
            <ecNumber evidence="3">4.1.1.36</ecNumber>
        </recommendedName>
        <alternativeName>
            <fullName evidence="3">CoaC</fullName>
        </alternativeName>
    </domain>
    <domain>
        <recommendedName>
            <fullName evidence="3">Phosphopantothenate--cysteine ligase</fullName>
            <ecNumber evidence="3">6.3.2.5</ecNumber>
        </recommendedName>
        <alternativeName>
            <fullName evidence="3">CoaB</fullName>
        </alternativeName>
        <alternativeName>
            <fullName evidence="3">Phosphopantothenoylcysteine synthetase</fullName>
            <shortName evidence="3">PPC synthetase</shortName>
            <shortName evidence="3">PPC-S</shortName>
        </alternativeName>
    </domain>
</protein>
<comment type="cofactor">
    <cofactor evidence="3">
        <name>Mg(2+)</name>
        <dbReference type="ChEBI" id="CHEBI:18420"/>
    </cofactor>
</comment>
<evidence type="ECO:0000256" key="3">
    <source>
        <dbReference type="HAMAP-Rule" id="MF_02225"/>
    </source>
</evidence>
<dbReference type="GO" id="GO:0046872">
    <property type="term" value="F:metal ion binding"/>
    <property type="evidence" value="ECO:0007669"/>
    <property type="project" value="UniProtKB-KW"/>
</dbReference>
<dbReference type="Gene3D" id="3.40.50.10300">
    <property type="entry name" value="CoaB-like"/>
    <property type="match status" value="1"/>
</dbReference>
<dbReference type="AlphaFoldDB" id="A0A1Z5HWP5"/>
<feature type="binding site" evidence="3">
    <location>
        <position position="341"/>
    </location>
    <ligand>
        <name>CTP</name>
        <dbReference type="ChEBI" id="CHEBI:37563"/>
    </ligand>
</feature>
<gene>
    <name evidence="3" type="primary">coaBC</name>
    <name evidence="7" type="ORF">KKC1_30730</name>
</gene>
<dbReference type="EMBL" id="BDGJ01000195">
    <property type="protein sequence ID" value="GAW93953.1"/>
    <property type="molecule type" value="Genomic_DNA"/>
</dbReference>
<dbReference type="SUPFAM" id="SSF102645">
    <property type="entry name" value="CoaB-like"/>
    <property type="match status" value="1"/>
</dbReference>
<comment type="caution">
    <text evidence="3">Lacks conserved residue(s) required for the propagation of feature annotation.</text>
</comment>
<comment type="caution">
    <text evidence="7">The sequence shown here is derived from an EMBL/GenBank/DDBJ whole genome shotgun (WGS) entry which is preliminary data.</text>
</comment>
<dbReference type="NCBIfam" id="TIGR00521">
    <property type="entry name" value="coaBC_dfp"/>
    <property type="match status" value="1"/>
</dbReference>
<dbReference type="InterPro" id="IPR036551">
    <property type="entry name" value="Flavin_trans-like"/>
</dbReference>
<dbReference type="PANTHER" id="PTHR14359:SF6">
    <property type="entry name" value="PHOSPHOPANTOTHENOYLCYSTEINE DECARBOXYLASE"/>
    <property type="match status" value="1"/>
</dbReference>
<keyword evidence="3 4" id="KW-0436">Ligase</keyword>
<keyword evidence="3 4" id="KW-0288">FMN</keyword>
<comment type="pathway">
    <text evidence="3 4">Cofactor biosynthesis; coenzyme A biosynthesis; CoA from (R)-pantothenate: step 3/5.</text>
</comment>
<dbReference type="GO" id="GO:0004633">
    <property type="term" value="F:phosphopantothenoylcysteine decarboxylase activity"/>
    <property type="evidence" value="ECO:0007669"/>
    <property type="project" value="UniProtKB-UniRule"/>
</dbReference>
<feature type="binding site" evidence="3">
    <location>
        <begin position="305"/>
        <end position="308"/>
    </location>
    <ligand>
        <name>CTP</name>
        <dbReference type="ChEBI" id="CHEBI:37563"/>
    </ligand>
</feature>
<evidence type="ECO:0000313" key="8">
    <source>
        <dbReference type="Proteomes" id="UP000197032"/>
    </source>
</evidence>
<keyword evidence="3" id="KW-0511">Multifunctional enzyme</keyword>
<accession>A0A1Z5HWP5</accession>
<feature type="binding site" evidence="3">
    <location>
        <position position="279"/>
    </location>
    <ligand>
        <name>CTP</name>
        <dbReference type="ChEBI" id="CHEBI:37563"/>
    </ligand>
</feature>
<sequence length="403" mass="43897">MLAGKTVVVGITGSIAAYKAAELVSRLRKLHAKVHVAMSKSATRFIQPLTLRTLSQNPVIVDMFEEPAQWNVAHVSVAEKADLIVVAPATANIIAKMANGIADEFILTTILASKCPVVIAPAMNDRMYQHPVVQANMARLKELGYHFVEPETGLLACGSEGKGRLAEVERIIDRIVELLETGRRDLAGKTVLVTAGGTREAIDPVRYLGNRSSGKMGYAIAEAARMRGADVILVTAPTALPLPTGVEVIQVESAREMFEAVLKCFPRVDIVVKAAAVADYSPVRKSSQKIKKTKGALILELTPNPDILLELGRRKEKQILVGFAAETEELLANAERKMKEKNLDMIVANDVTCPETGFGSDFNKVTLVFPDGRTKELPLLPKKQVAMRILDEVVMLPRFSELK</sequence>
<comment type="similarity">
    <text evidence="3 4">In the C-terminal section; belongs to the PPC synthetase family.</text>
</comment>
<keyword evidence="8" id="KW-1185">Reference proteome</keyword>
<name>A0A1Z5HWP5_9FIRM</name>
<dbReference type="Pfam" id="PF02441">
    <property type="entry name" value="Flavoprotein"/>
    <property type="match status" value="1"/>
</dbReference>
<comment type="pathway">
    <text evidence="3 4">Cofactor biosynthesis; coenzyme A biosynthesis; CoA from (R)-pantothenate: step 2/5.</text>
</comment>
<evidence type="ECO:0000259" key="6">
    <source>
        <dbReference type="Pfam" id="PF04127"/>
    </source>
</evidence>
<dbReference type="GO" id="GO:0071513">
    <property type="term" value="C:phosphopantothenoylcysteine decarboxylase complex"/>
    <property type="evidence" value="ECO:0007669"/>
    <property type="project" value="TreeGrafter"/>
</dbReference>
<dbReference type="InterPro" id="IPR035929">
    <property type="entry name" value="CoaB-like_sf"/>
</dbReference>
<keyword evidence="3" id="KW-0479">Metal-binding</keyword>
<dbReference type="EC" id="4.1.1.36" evidence="3"/>
<feature type="binding site" evidence="3">
    <location>
        <position position="337"/>
    </location>
    <ligand>
        <name>CTP</name>
        <dbReference type="ChEBI" id="CHEBI:37563"/>
    </ligand>
</feature>
<comment type="cofactor">
    <cofactor evidence="3">
        <name>FMN</name>
        <dbReference type="ChEBI" id="CHEBI:58210"/>
    </cofactor>
    <text evidence="3">Binds 1 FMN per subunit.</text>
</comment>
<dbReference type="Proteomes" id="UP000197032">
    <property type="component" value="Unassembled WGS sequence"/>
</dbReference>
<comment type="function">
    <text evidence="4">Catalyzes two steps in the biosynthesis of coenzyme A. In the first step cysteine is conjugated to 4'-phosphopantothenate to form 4-phosphopantothenoylcysteine, in the latter compound is decarboxylated to form 4'-phosphopantotheine.</text>
</comment>
<dbReference type="RefSeq" id="WP_088554990.1">
    <property type="nucleotide sequence ID" value="NZ_BDGJ01000195.1"/>
</dbReference>
<proteinExistence type="inferred from homology"/>
<organism evidence="7 8">
    <name type="scientific">Calderihabitans maritimus</name>
    <dbReference type="NCBI Taxonomy" id="1246530"/>
    <lineage>
        <taxon>Bacteria</taxon>
        <taxon>Bacillati</taxon>
        <taxon>Bacillota</taxon>
        <taxon>Clostridia</taxon>
        <taxon>Neomoorellales</taxon>
        <taxon>Calderihabitantaceae</taxon>
        <taxon>Calderihabitans</taxon>
    </lineage>
</organism>
<feature type="binding site" evidence="3">
    <location>
        <position position="323"/>
    </location>
    <ligand>
        <name>CTP</name>
        <dbReference type="ChEBI" id="CHEBI:37563"/>
    </ligand>
</feature>
<dbReference type="OrthoDB" id="9802554at2"/>
<feature type="region of interest" description="Phosphopantothenoylcysteine decarboxylase" evidence="3">
    <location>
        <begin position="1"/>
        <end position="190"/>
    </location>
</feature>
<comment type="function">
    <text evidence="3">Catalyzes two sequential steps in the biosynthesis of coenzyme A. In the first step cysteine is conjugated to 4'-phosphopantothenate to form 4-phosphopantothenoylcysteine. In the second step the latter compound is decarboxylated to form 4'-phosphopantotheine.</text>
</comment>
<feature type="active site" description="Proton donor" evidence="3">
    <location>
        <position position="157"/>
    </location>
</feature>
<feature type="region of interest" description="Phosphopantothenate--cysteine ligase" evidence="3">
    <location>
        <begin position="191"/>
        <end position="403"/>
    </location>
</feature>
<dbReference type="GO" id="GO:0004632">
    <property type="term" value="F:phosphopantothenate--cysteine ligase activity"/>
    <property type="evidence" value="ECO:0007669"/>
    <property type="project" value="UniProtKB-UniRule"/>
</dbReference>
<dbReference type="InterPro" id="IPR005252">
    <property type="entry name" value="CoaBC"/>
</dbReference>
<dbReference type="HAMAP" id="MF_02225">
    <property type="entry name" value="CoaBC"/>
    <property type="match status" value="1"/>
</dbReference>
<reference evidence="8" key="1">
    <citation type="journal article" date="2017" name="Appl. Environ. Microbiol.">
        <title>Genomic Analysis of Calderihabitans maritimus KKC1, a Thermophilic, Hydrogenogenic, Carboxydotrophic Bacterium Isolated from Marine Sediment.</title>
        <authorList>
            <person name="Omae K."/>
            <person name="Yoneda Y."/>
            <person name="Fukuyama Y."/>
            <person name="Yoshida T."/>
            <person name="Sako Y."/>
        </authorList>
    </citation>
    <scope>NUCLEOTIDE SEQUENCE [LARGE SCALE GENOMIC DNA]</scope>
    <source>
        <strain evidence="8">KKC1</strain>
    </source>
</reference>
<comment type="catalytic activity">
    <reaction evidence="3 4">
        <text>N-[(R)-4-phosphopantothenoyl]-L-cysteine + H(+) = (R)-4'-phosphopantetheine + CO2</text>
        <dbReference type="Rhea" id="RHEA:16793"/>
        <dbReference type="ChEBI" id="CHEBI:15378"/>
        <dbReference type="ChEBI" id="CHEBI:16526"/>
        <dbReference type="ChEBI" id="CHEBI:59458"/>
        <dbReference type="ChEBI" id="CHEBI:61723"/>
        <dbReference type="EC" id="4.1.1.36"/>
    </reaction>
</comment>
<feature type="domain" description="Flavoprotein" evidence="5">
    <location>
        <begin position="5"/>
        <end position="178"/>
    </location>
</feature>
<dbReference type="PANTHER" id="PTHR14359">
    <property type="entry name" value="HOMO-OLIGOMERIC FLAVIN CONTAINING CYS DECARBOXYLASE FAMILY"/>
    <property type="match status" value="1"/>
</dbReference>
<evidence type="ECO:0000259" key="5">
    <source>
        <dbReference type="Pfam" id="PF02441"/>
    </source>
</evidence>
<keyword evidence="2 3" id="KW-0456">Lyase</keyword>
<dbReference type="Gene3D" id="3.40.50.1950">
    <property type="entry name" value="Flavin prenyltransferase-like"/>
    <property type="match status" value="1"/>
</dbReference>
<evidence type="ECO:0000256" key="1">
    <source>
        <dbReference type="ARBA" id="ARBA00022793"/>
    </source>
</evidence>
<evidence type="ECO:0000313" key="7">
    <source>
        <dbReference type="EMBL" id="GAW93953.1"/>
    </source>
</evidence>
<keyword evidence="3 4" id="KW-0285">Flavoprotein</keyword>
<dbReference type="GO" id="GO:0010181">
    <property type="term" value="F:FMN binding"/>
    <property type="evidence" value="ECO:0007669"/>
    <property type="project" value="UniProtKB-UniRule"/>
</dbReference>
<dbReference type="Pfam" id="PF04127">
    <property type="entry name" value="DFP"/>
    <property type="match status" value="1"/>
</dbReference>
<dbReference type="InterPro" id="IPR003382">
    <property type="entry name" value="Flavoprotein"/>
</dbReference>
<comment type="similarity">
    <text evidence="3 4">In the N-terminal section; belongs to the HFCD (homo-oligomeric flavin containing Cys decarboxylase) superfamily.</text>
</comment>
<dbReference type="GO" id="GO:0015937">
    <property type="term" value="P:coenzyme A biosynthetic process"/>
    <property type="evidence" value="ECO:0007669"/>
    <property type="project" value="UniProtKB-UniRule"/>
</dbReference>
<keyword evidence="3" id="KW-0460">Magnesium</keyword>
<evidence type="ECO:0000256" key="2">
    <source>
        <dbReference type="ARBA" id="ARBA00023239"/>
    </source>
</evidence>
<dbReference type="GO" id="GO:0015941">
    <property type="term" value="P:pantothenate catabolic process"/>
    <property type="evidence" value="ECO:0007669"/>
    <property type="project" value="InterPro"/>
</dbReference>
<keyword evidence="1 3" id="KW-0210">Decarboxylase</keyword>
<feature type="binding site" evidence="3">
    <location>
        <position position="289"/>
    </location>
    <ligand>
        <name>CTP</name>
        <dbReference type="ChEBI" id="CHEBI:37563"/>
    </ligand>
</feature>
<comment type="catalytic activity">
    <reaction evidence="3 4">
        <text>(R)-4'-phosphopantothenate + L-cysteine + CTP = N-[(R)-4-phosphopantothenoyl]-L-cysteine + CMP + diphosphate + H(+)</text>
        <dbReference type="Rhea" id="RHEA:19397"/>
        <dbReference type="ChEBI" id="CHEBI:10986"/>
        <dbReference type="ChEBI" id="CHEBI:15378"/>
        <dbReference type="ChEBI" id="CHEBI:33019"/>
        <dbReference type="ChEBI" id="CHEBI:35235"/>
        <dbReference type="ChEBI" id="CHEBI:37563"/>
        <dbReference type="ChEBI" id="CHEBI:59458"/>
        <dbReference type="ChEBI" id="CHEBI:60377"/>
        <dbReference type="EC" id="6.3.2.5"/>
    </reaction>
</comment>
<dbReference type="SUPFAM" id="SSF52507">
    <property type="entry name" value="Homo-oligomeric flavin-containing Cys decarboxylases, HFCD"/>
    <property type="match status" value="1"/>
</dbReference>
<dbReference type="EC" id="6.3.2.5" evidence="3"/>
<evidence type="ECO:0000256" key="4">
    <source>
        <dbReference type="RuleBase" id="RU364078"/>
    </source>
</evidence>
<dbReference type="InterPro" id="IPR007085">
    <property type="entry name" value="DNA/pantothenate-metab_flavo_C"/>
</dbReference>